<keyword evidence="2" id="KW-1185">Reference proteome</keyword>
<gene>
    <name evidence="1" type="ORF">M9Y10_044670</name>
</gene>
<dbReference type="EMBL" id="JAPFFF010000009">
    <property type="protein sequence ID" value="KAK8882031.1"/>
    <property type="molecule type" value="Genomic_DNA"/>
</dbReference>
<comment type="caution">
    <text evidence="1">The sequence shown here is derived from an EMBL/GenBank/DDBJ whole genome shotgun (WGS) entry which is preliminary data.</text>
</comment>
<evidence type="ECO:0000313" key="2">
    <source>
        <dbReference type="Proteomes" id="UP001470230"/>
    </source>
</evidence>
<organism evidence="1 2">
    <name type="scientific">Tritrichomonas musculus</name>
    <dbReference type="NCBI Taxonomy" id="1915356"/>
    <lineage>
        <taxon>Eukaryota</taxon>
        <taxon>Metamonada</taxon>
        <taxon>Parabasalia</taxon>
        <taxon>Tritrichomonadida</taxon>
        <taxon>Tritrichomonadidae</taxon>
        <taxon>Tritrichomonas</taxon>
    </lineage>
</organism>
<protein>
    <submittedName>
        <fullName evidence="1">Uncharacterized protein</fullName>
    </submittedName>
</protein>
<sequence length="914" mass="108988">MDYLFDLYSNGFDFENVSNCIYQIIEFIDYRFTYEYLQRKKIYGDFTAIFFNEKNNSLVRMNFPIAFFINFFHTNYSEVQYTKQFFYFGKKDSQNIEKKKDISQNIIQKISEFKIQNYLESFLGSYIDQLIREGRLLNTKNPFPTPQPTEGSFTVKYFPERTNDDDIMNMFNLFFLIFKTINEAQYPTCIIDFIPIITAAYKIIPGIFFDDYKNWTLSLFEYLQTMQLPQLDAFKNCLLESVYNRLVGNYRLSENIQKSTFYSILPLQTNKIQNLQHLLQKVNRYSISLFIQRFYSINHSHFFSPIEFLQLTHLPNVQSINELIKVMIKVMKKDSKQKKIAFSTFLYYLNFSTDPILIKSYLKLFFILELNNDDYQKFNHCEFIINYINLFLNEPKVINIITHQQIFKFCQLTGKYVIDNVQFIENCFKKVFESGDLFQLKIISIIINFGTEYYYQRFTEQIANFIKIQTDHFAQGTPDNEIIRTIISLSPYLISFDFRDNDNIFNLIKNCIAYLNTINQNQNKQELMTLDDFHDKNESCLKFDDMIDQIKANLTFSLTNSFGFCAQQEISQILPYFLNKYGMCIEVLYFLANIIGYLVPFINIQNFPDQLNEINDIIFKIMQILIENDQMEIKTNVHEDDRSNYNNDFDSCIKRMKNQEKINPNQEIHHYFALSPIGYEFKISQSSSSYYDQRYKNRTTQDNVSIIKDCFYSYKMRGTKVNDHFVNSIEEPYLYRKIKSEICDRAKYTVNLFIRNISEYSISLLNRYGIKPKTINLYKQIILFAFKNGLIRVEFIDVLFQFIISEDGFLIDEREVKFWVEEAIARASILMISSLQSEKKSSEELEIGTAEEHLKKIYIFLYRTNRIYFGCVSDQLISVMFQNNNFCNYSFEKFMNFINSGEDNMDENLRLIFD</sequence>
<name>A0ABR2JTD1_9EUKA</name>
<dbReference type="Proteomes" id="UP001470230">
    <property type="component" value="Unassembled WGS sequence"/>
</dbReference>
<proteinExistence type="predicted"/>
<evidence type="ECO:0000313" key="1">
    <source>
        <dbReference type="EMBL" id="KAK8882031.1"/>
    </source>
</evidence>
<accession>A0ABR2JTD1</accession>
<reference evidence="1 2" key="1">
    <citation type="submission" date="2024-04" db="EMBL/GenBank/DDBJ databases">
        <title>Tritrichomonas musculus Genome.</title>
        <authorList>
            <person name="Alves-Ferreira E."/>
            <person name="Grigg M."/>
            <person name="Lorenzi H."/>
            <person name="Galac M."/>
        </authorList>
    </citation>
    <scope>NUCLEOTIDE SEQUENCE [LARGE SCALE GENOMIC DNA]</scope>
    <source>
        <strain evidence="1 2">EAF2021</strain>
    </source>
</reference>